<keyword evidence="1" id="KW-0540">Nuclease</keyword>
<comment type="caution">
    <text evidence="1">The sequence shown here is derived from an EMBL/GenBank/DDBJ whole genome shotgun (WGS) entry which is preliminary data.</text>
</comment>
<organism evidence="1 2">
    <name type="scientific">Sporanaerobium hydrogeniformans</name>
    <dbReference type="NCBI Taxonomy" id="3072179"/>
    <lineage>
        <taxon>Bacteria</taxon>
        <taxon>Bacillati</taxon>
        <taxon>Bacillota</taxon>
        <taxon>Clostridia</taxon>
        <taxon>Lachnospirales</taxon>
        <taxon>Lachnospiraceae</taxon>
        <taxon>Sporanaerobium</taxon>
    </lineage>
</organism>
<protein>
    <submittedName>
        <fullName evidence="1">Restriction endonuclease</fullName>
    </submittedName>
</protein>
<sequence length="1182" mass="137295">MNKAAIKNFAIWARQKLIEDISYKAGLMGITEKGINVPLPQSTRDIQFFNIGAKEPFSISGNEIRQREKLVQEIKSKEIDSDYSTAYKSVIEEVAYTWFNRLIAVRFMEVNDYLPSKIRVLSSEAAGKSEPDIVTTPFEADLDYTDTEKQKIVALKGENHLDELFRMLFIKQCNALNEVLPQLFEKTSDYTELLLNIAFTDKEGIVYHLVNDINEDDFNVEKEGQVEIIGWLYQYYNTVPKDETFALLKKNVKITKERIPAATQLFTPDWIVRYMVENSLGRMWVEGHPNEELKKNWQYYLEEAEQEEEVKKQLEAIRAEYSELKPEDIKVIDPCMGSGHILVYAFDVLMQIYESYGYSQRDAAKSIIEHNIYGLDIDNRAYQLAYFAVMMKARAYNRRILSSGVKCNLYAIKESNSINRAHLQYFGSNLSPIEREKAIREITEILDTMKDAREYGSIIDVKPFNKELLEQFLEGHNAHEQMSFETVGIEETQEKLMELIQIAYVMAQKYEIVITNPPYMGASGMGVKLSEYVKKNYPDSKSDLFAVFIERCGEMNKRNGYQGMITQHAWMFLSSYERLRSKILNKNIVNMLHLGAKAFDEIGGEVVQTASYILGHRNITMYAGNYRRLVSYIGEKEKEMAFKTRKEEFITGQINYLKIPGKVFAYWIRNYDVFNYGNIGEKFVSGGRNKTHNNELYVRKWWEINDNSRWQFYENGGTYRKWYGNYTDVVDWSEEAKKSYASHGGLYNERFWGKEGVCWNLITSSNNGFKIKTKNFHYSSGSPTIFSQENDSGLEVLGFLNSRVANFLLKVFNPTLNTTVNDVLSLPYFCPDKEQIIKNVKQAIKIAKADWDSFEISWDFGKHPFVKYRNEIADSTLKDISDVMLSQVYIKWKEELDTRYDILKQNEANINYIFEEAYKLEIHDTKSIDMPTIYTSDVEKDVRSFISYAVGCMFGRYSLDVEGLAYTGGEWDDNKYSTFIPEKSNIIPITDEEYFEDDIVGLFVAFVKKTFGEATLEENLDFIAQALGNKGNSSREIIRNYFIKDFFKDHCKVYQKRPIYWLFDSGKQNGFKALIYMHRYDENTIGNLRIDYLHKMQRVYDSEISRMQEMIANSGNAREIAASEKRKEKLTKQLKEAREYDEKIAHLAVARIGIDLDDGVKVNYEKVQTGTDGKKLEILAKI</sequence>
<dbReference type="Proteomes" id="UP000224460">
    <property type="component" value="Unassembled WGS sequence"/>
</dbReference>
<reference evidence="1" key="1">
    <citation type="submission" date="2017-10" db="EMBL/GenBank/DDBJ databases">
        <title>Genome sequence of cellulolytic Lachnospiraceae bacterium XHS1971 isolated from hotspring sediment.</title>
        <authorList>
            <person name="Vasudevan G."/>
            <person name="Joshi A.J."/>
            <person name="Hivarkar S."/>
            <person name="Lanjekar V.B."/>
            <person name="Dhakephalkar P.K."/>
            <person name="Dagar S."/>
        </authorList>
    </citation>
    <scope>NUCLEOTIDE SEQUENCE</scope>
    <source>
        <strain evidence="1">XHS1971</strain>
    </source>
</reference>
<dbReference type="EMBL" id="PEDL01000023">
    <property type="protein sequence ID" value="PHV69591.1"/>
    <property type="molecule type" value="Genomic_DNA"/>
</dbReference>
<keyword evidence="1" id="KW-0255">Endonuclease</keyword>
<name>A0AC61DA77_9FIRM</name>
<gene>
    <name evidence="1" type="ORF">CS063_14875</name>
</gene>
<accession>A0AC61DA77</accession>
<keyword evidence="1" id="KW-0378">Hydrolase</keyword>
<evidence type="ECO:0000313" key="2">
    <source>
        <dbReference type="Proteomes" id="UP000224460"/>
    </source>
</evidence>
<evidence type="ECO:0000313" key="1">
    <source>
        <dbReference type="EMBL" id="PHV69591.1"/>
    </source>
</evidence>
<proteinExistence type="predicted"/>
<keyword evidence="2" id="KW-1185">Reference proteome</keyword>